<dbReference type="RefSeq" id="WP_011199180.1">
    <property type="nucleotide sequence ID" value="NC_006298.1"/>
</dbReference>
<dbReference type="Pfam" id="PF21205">
    <property type="entry name" value="Rep3_C"/>
    <property type="match status" value="1"/>
</dbReference>
<gene>
    <name evidence="3" type="primary">rep</name>
    <name evidence="3" type="ordered locus">HS_p02</name>
</gene>
<accession>Q629K5</accession>
<dbReference type="EMBL" id="CP000019">
    <property type="protein sequence ID" value="AAU25832.1"/>
    <property type="molecule type" value="Genomic_DNA"/>
</dbReference>
<evidence type="ECO:0000313" key="3">
    <source>
        <dbReference type="EMBL" id="AAU25832.1"/>
    </source>
</evidence>
<reference evidence="3" key="1">
    <citation type="submission" date="2004-09" db="EMBL/GenBank/DDBJ databases">
        <authorList>
            <consortium name="Joint Genome Institute Microbial Sequencing"/>
            <consortium name="Finishing and Annotation Team"/>
        </authorList>
    </citation>
    <scope>NUCLEOTIDE SEQUENCE</scope>
    <source>
        <strain evidence="3">129PT</strain>
        <plasmid evidence="3">pHS129</plasmid>
    </source>
</reference>
<dbReference type="InterPro" id="IPR000525">
    <property type="entry name" value="Initiator_Rep_WH1"/>
</dbReference>
<dbReference type="Pfam" id="PF01051">
    <property type="entry name" value="Rep3_N"/>
    <property type="match status" value="1"/>
</dbReference>
<sequence>MNDLIIRKSHPIVEAGYKLTIAEQRIILLSLAKLDNRNIENSNVTLYVKDYAEAFNLSETSAYSELERASKRLYDRSIILKGEDETTEFRWIESRTKYHKGEGRISFQFSRRVMPYLFELDKRLGFTQYELLSVSGFKSAYSIRMYELAIKLLGMRNQQVEIDELRRILQLDDKYQEFKRLKRDVINLACNEINEKSDLLLNIEPVKRGRKIIALEFQIAKKAKSKKAEPTPEGTRKIHGVFAEIPRPQVVKGSQAETDWVNENYTRAVKQMREKGILKSRFIEDELSTLPTEWLKVIKKYTSIINRSLSREISAELHTRKNL</sequence>
<evidence type="ECO:0000259" key="2">
    <source>
        <dbReference type="Pfam" id="PF01051"/>
    </source>
</evidence>
<proteinExistence type="inferred from homology"/>
<dbReference type="GO" id="GO:0006270">
    <property type="term" value="P:DNA replication initiation"/>
    <property type="evidence" value="ECO:0007669"/>
    <property type="project" value="InterPro"/>
</dbReference>
<dbReference type="AlphaFoldDB" id="Q629K5"/>
<dbReference type="GO" id="GO:0003887">
    <property type="term" value="F:DNA-directed DNA polymerase activity"/>
    <property type="evidence" value="ECO:0007669"/>
    <property type="project" value="InterPro"/>
</dbReference>
<reference evidence="3" key="3">
    <citation type="submission" date="2006-08" db="EMBL/GenBank/DDBJ databases">
        <title>A 5 kb plasmid sequence of Haemophilus somnus 129PT.</title>
        <authorList>
            <person name="Copeland A."/>
            <person name="Lucas S."/>
            <person name="Lapidus A."/>
            <person name="Barry K."/>
            <person name="Glavina del Rio T."/>
            <person name="Hammon N."/>
            <person name="Dalin E."/>
            <person name="Tice H."/>
            <person name="Pitluck S."/>
            <person name="Brettin T.S."/>
            <person name="Bruce D."/>
            <person name="Challacombe J.F."/>
            <person name="Chertkov O."/>
            <person name="Detter J.C."/>
            <person name="Gilna P."/>
            <person name="Han S."/>
            <person name="Misra M."/>
            <person name="Tapia R."/>
            <person name="Thayer N.N."/>
            <person name="Xie G."/>
            <person name="Inzana T.J."/>
            <person name="Duncan A.J."/>
            <person name="Siddaramppa S."/>
            <person name="Richardson P."/>
        </authorList>
    </citation>
    <scope>NUCLEOTIDE SEQUENCE</scope>
    <source>
        <strain evidence="3">129PT</strain>
        <plasmid evidence="3">pHS129</plasmid>
    </source>
</reference>
<comment type="similarity">
    <text evidence="1">Belongs to the initiator RepB protein family.</text>
</comment>
<protein>
    <submittedName>
        <fullName evidence="3">Replication protein</fullName>
    </submittedName>
</protein>
<dbReference type="InterPro" id="IPR036390">
    <property type="entry name" value="WH_DNA-bd_sf"/>
</dbReference>
<dbReference type="HOGENOM" id="CLU_047367_2_1_6"/>
<dbReference type="SUPFAM" id="SSF46785">
    <property type="entry name" value="Winged helix' DNA-binding domain"/>
    <property type="match status" value="2"/>
</dbReference>
<dbReference type="eggNOG" id="COG5527">
    <property type="taxonomic scope" value="Bacteria"/>
</dbReference>
<geneLocation type="plasmid" evidence="3">
    <name>pHS129</name>
</geneLocation>
<keyword evidence="3" id="KW-0614">Plasmid</keyword>
<dbReference type="KEGG" id="hso:HS_p02"/>
<evidence type="ECO:0000256" key="1">
    <source>
        <dbReference type="ARBA" id="ARBA00038283"/>
    </source>
</evidence>
<dbReference type="InterPro" id="IPR036388">
    <property type="entry name" value="WH-like_DNA-bd_sf"/>
</dbReference>
<feature type="domain" description="Initiator Rep protein WH1" evidence="2">
    <location>
        <begin position="5"/>
        <end position="149"/>
    </location>
</feature>
<organism evidence="3">
    <name type="scientific">Histophilus somni (strain 129Pt)</name>
    <name type="common">Haemophilus somnus</name>
    <dbReference type="NCBI Taxonomy" id="205914"/>
    <lineage>
        <taxon>Bacteria</taxon>
        <taxon>Pseudomonadati</taxon>
        <taxon>Pseudomonadota</taxon>
        <taxon>Gammaproteobacteria</taxon>
        <taxon>Pasteurellales</taxon>
        <taxon>Pasteurellaceae</taxon>
        <taxon>Histophilus</taxon>
    </lineage>
</organism>
<reference evidence="3" key="2">
    <citation type="journal article" date="2006" name="Plasmid">
        <title>Comparative analyses of two cryptic plasmids from Haemophilus somnus (Histophilus somni).</title>
        <authorList>
            <person name="Siddaramappa S."/>
            <person name="Duncan A.J."/>
            <person name="Brettin T."/>
            <person name="Inzana T.J."/>
        </authorList>
    </citation>
    <scope>NUCLEOTIDE SEQUENCE</scope>
    <source>
        <strain evidence="3">129PT</strain>
        <plasmid evidence="3">pHS129</plasmid>
    </source>
</reference>
<name>Q629K5_HISS1</name>
<dbReference type="Gene3D" id="1.10.10.10">
    <property type="entry name" value="Winged helix-like DNA-binding domain superfamily/Winged helix DNA-binding domain"/>
    <property type="match status" value="2"/>
</dbReference>